<feature type="transmembrane region" description="Helical" evidence="8">
    <location>
        <begin position="184"/>
        <end position="202"/>
    </location>
</feature>
<dbReference type="AlphaFoldDB" id="A0A6J6C5D3"/>
<evidence type="ECO:0000256" key="2">
    <source>
        <dbReference type="ARBA" id="ARBA00022692"/>
    </source>
</evidence>
<evidence type="ECO:0000313" key="11">
    <source>
        <dbReference type="EMBL" id="CAB4546482.1"/>
    </source>
</evidence>
<dbReference type="InterPro" id="IPR017871">
    <property type="entry name" value="ABC_transporter-like_CS"/>
</dbReference>
<proteinExistence type="predicted"/>
<dbReference type="SUPFAM" id="SSF52540">
    <property type="entry name" value="P-loop containing nucleoside triphosphate hydrolases"/>
    <property type="match status" value="1"/>
</dbReference>
<evidence type="ECO:0000256" key="1">
    <source>
        <dbReference type="ARBA" id="ARBA00004141"/>
    </source>
</evidence>
<dbReference type="GO" id="GO:0140359">
    <property type="term" value="F:ABC-type transporter activity"/>
    <property type="evidence" value="ECO:0007669"/>
    <property type="project" value="InterPro"/>
</dbReference>
<dbReference type="Gene3D" id="1.20.1560.10">
    <property type="entry name" value="ABC transporter type 1, transmembrane domain"/>
    <property type="match status" value="1"/>
</dbReference>
<dbReference type="Pfam" id="PF00005">
    <property type="entry name" value="ABC_tran"/>
    <property type="match status" value="1"/>
</dbReference>
<dbReference type="PANTHER" id="PTHR24221">
    <property type="entry name" value="ATP-BINDING CASSETTE SUB-FAMILY B"/>
    <property type="match status" value="1"/>
</dbReference>
<dbReference type="PROSITE" id="PS50929">
    <property type="entry name" value="ABC_TM1F"/>
    <property type="match status" value="1"/>
</dbReference>
<feature type="region of interest" description="Disordered" evidence="7">
    <location>
        <begin position="585"/>
        <end position="604"/>
    </location>
</feature>
<evidence type="ECO:0000259" key="9">
    <source>
        <dbReference type="PROSITE" id="PS50893"/>
    </source>
</evidence>
<dbReference type="GO" id="GO:0005524">
    <property type="term" value="F:ATP binding"/>
    <property type="evidence" value="ECO:0007669"/>
    <property type="project" value="UniProtKB-KW"/>
</dbReference>
<reference evidence="11" key="1">
    <citation type="submission" date="2020-05" db="EMBL/GenBank/DDBJ databases">
        <authorList>
            <person name="Chiriac C."/>
            <person name="Salcher M."/>
            <person name="Ghai R."/>
            <person name="Kavagutti S V."/>
        </authorList>
    </citation>
    <scope>NUCLEOTIDE SEQUENCE</scope>
</reference>
<evidence type="ECO:0000256" key="6">
    <source>
        <dbReference type="ARBA" id="ARBA00023136"/>
    </source>
</evidence>
<dbReference type="InterPro" id="IPR003439">
    <property type="entry name" value="ABC_transporter-like_ATP-bd"/>
</dbReference>
<accession>A0A6J6C5D3</accession>
<evidence type="ECO:0000256" key="4">
    <source>
        <dbReference type="ARBA" id="ARBA00022840"/>
    </source>
</evidence>
<evidence type="ECO:0000259" key="10">
    <source>
        <dbReference type="PROSITE" id="PS50929"/>
    </source>
</evidence>
<keyword evidence="2 8" id="KW-0812">Transmembrane</keyword>
<name>A0A6J6C5D3_9ZZZZ</name>
<gene>
    <name evidence="11" type="ORF">UFOPK1493_00718</name>
</gene>
<keyword evidence="6 8" id="KW-0472">Membrane</keyword>
<dbReference type="Gene3D" id="3.40.50.300">
    <property type="entry name" value="P-loop containing nucleotide triphosphate hydrolases"/>
    <property type="match status" value="1"/>
</dbReference>
<evidence type="ECO:0000256" key="3">
    <source>
        <dbReference type="ARBA" id="ARBA00022741"/>
    </source>
</evidence>
<dbReference type="InterPro" id="IPR003593">
    <property type="entry name" value="AAA+_ATPase"/>
</dbReference>
<dbReference type="InterPro" id="IPR039421">
    <property type="entry name" value="Type_1_exporter"/>
</dbReference>
<feature type="transmembrane region" description="Helical" evidence="8">
    <location>
        <begin position="37"/>
        <end position="57"/>
    </location>
</feature>
<dbReference type="SUPFAM" id="SSF90123">
    <property type="entry name" value="ABC transporter transmembrane region"/>
    <property type="match status" value="1"/>
</dbReference>
<evidence type="ECO:0000256" key="7">
    <source>
        <dbReference type="SAM" id="MobiDB-lite"/>
    </source>
</evidence>
<dbReference type="PANTHER" id="PTHR24221:SF654">
    <property type="entry name" value="ATP-BINDING CASSETTE SUB-FAMILY B MEMBER 6"/>
    <property type="match status" value="1"/>
</dbReference>
<dbReference type="Pfam" id="PF00664">
    <property type="entry name" value="ABC_membrane"/>
    <property type="match status" value="1"/>
</dbReference>
<feature type="transmembrane region" description="Helical" evidence="8">
    <location>
        <begin position="77"/>
        <end position="95"/>
    </location>
</feature>
<feature type="domain" description="ABC transmembrane type-1" evidence="10">
    <location>
        <begin position="40"/>
        <end position="327"/>
    </location>
</feature>
<dbReference type="GO" id="GO:0016020">
    <property type="term" value="C:membrane"/>
    <property type="evidence" value="ECO:0007669"/>
    <property type="project" value="UniProtKB-SubCell"/>
</dbReference>
<dbReference type="InterPro" id="IPR027417">
    <property type="entry name" value="P-loop_NTPase"/>
</dbReference>
<keyword evidence="4" id="KW-0067">ATP-binding</keyword>
<sequence length="604" mass="63948">MIHMSVTADPAAPAHGPLRTWRVAFGLIRQLLRGFNGLFAIAVAGASVFAACTVLSAEIVGQITDRLIRPRFDDGDVGAGTVALVLGALILVGIVRGAGVVVRRTWAGRTGWRIAERLTADVVDHVVAQPAPWHRRQSTGDLITRAGVDTEAATAVLQPLPFASGVVTMLLLSSVWLVVTDPVLGIAAVLVFPALLVINVAYQRRVDRYFAAAQRELGKLSSAVHESFDGVHVVKAFGAELRETERLAVIASRLREARIQTVRLRSIFEAVLDGMPNIVNVGLLIGGAYRVRAGALTVGDLASFIYLFTLMVFPLRIIGYAFSELPRSQAGWSRIRQLLDEPVESDPADRLHRWPTNAVDVRGVVVSHDGERDVLRGVDARVESGRTVAVVGATGSGKTTLVHAIAGLIESSAGSITVPDGTSAVVFQEPFLFAGSVRDNVALGAAVDDTAVRAALATAEASFVDELPDGLDTVVGERGVGLSGGQRQRIALARALVRTPRLLLLDDTTSALDPTTEAKVLANLRATLRDTTVIAVASRPSTIALADEVLFLADGVVAAHGTHDELMASSPDYAELMQAFEHDRAELDSSGSTDGAPLVEGGRS</sequence>
<feature type="domain" description="ABC transporter" evidence="9">
    <location>
        <begin position="359"/>
        <end position="579"/>
    </location>
</feature>
<dbReference type="SMART" id="SM00382">
    <property type="entry name" value="AAA"/>
    <property type="match status" value="1"/>
</dbReference>
<evidence type="ECO:0000256" key="8">
    <source>
        <dbReference type="SAM" id="Phobius"/>
    </source>
</evidence>
<comment type="subcellular location">
    <subcellularLocation>
        <location evidence="1">Membrane</location>
        <topology evidence="1">Multi-pass membrane protein</topology>
    </subcellularLocation>
</comment>
<organism evidence="11">
    <name type="scientific">freshwater metagenome</name>
    <dbReference type="NCBI Taxonomy" id="449393"/>
    <lineage>
        <taxon>unclassified sequences</taxon>
        <taxon>metagenomes</taxon>
        <taxon>ecological metagenomes</taxon>
    </lineage>
</organism>
<dbReference type="PROSITE" id="PS00211">
    <property type="entry name" value="ABC_TRANSPORTER_1"/>
    <property type="match status" value="1"/>
</dbReference>
<protein>
    <submittedName>
        <fullName evidence="11">Unannotated protein</fullName>
    </submittedName>
</protein>
<dbReference type="InterPro" id="IPR011527">
    <property type="entry name" value="ABC1_TM_dom"/>
</dbReference>
<keyword evidence="3" id="KW-0547">Nucleotide-binding</keyword>
<dbReference type="PROSITE" id="PS50893">
    <property type="entry name" value="ABC_TRANSPORTER_2"/>
    <property type="match status" value="1"/>
</dbReference>
<evidence type="ECO:0000256" key="5">
    <source>
        <dbReference type="ARBA" id="ARBA00022989"/>
    </source>
</evidence>
<dbReference type="GO" id="GO:0034040">
    <property type="term" value="F:ATPase-coupled lipid transmembrane transporter activity"/>
    <property type="evidence" value="ECO:0007669"/>
    <property type="project" value="TreeGrafter"/>
</dbReference>
<feature type="transmembrane region" description="Helical" evidence="8">
    <location>
        <begin position="301"/>
        <end position="322"/>
    </location>
</feature>
<keyword evidence="5 8" id="KW-1133">Transmembrane helix</keyword>
<feature type="transmembrane region" description="Helical" evidence="8">
    <location>
        <begin position="160"/>
        <end position="178"/>
    </location>
</feature>
<dbReference type="InterPro" id="IPR036640">
    <property type="entry name" value="ABC1_TM_sf"/>
</dbReference>
<dbReference type="EMBL" id="CAEZSR010000016">
    <property type="protein sequence ID" value="CAB4546482.1"/>
    <property type="molecule type" value="Genomic_DNA"/>
</dbReference>
<dbReference type="GO" id="GO:0016887">
    <property type="term" value="F:ATP hydrolysis activity"/>
    <property type="evidence" value="ECO:0007669"/>
    <property type="project" value="InterPro"/>
</dbReference>